<gene>
    <name evidence="6" type="ORF">AVDCRST_MAG50-291</name>
</gene>
<accession>A0A6J4H8W4</accession>
<dbReference type="CDD" id="cd00831">
    <property type="entry name" value="CHS_like"/>
    <property type="match status" value="1"/>
</dbReference>
<dbReference type="PANTHER" id="PTHR11877:SF46">
    <property type="entry name" value="TYPE III POLYKETIDE SYNTHASE A"/>
    <property type="match status" value="1"/>
</dbReference>
<comment type="similarity">
    <text evidence="1">Belongs to the thiolase-like superfamily. Chalcone/stilbene synthases family.</text>
</comment>
<keyword evidence="2 6" id="KW-0808">Transferase</keyword>
<evidence type="ECO:0000256" key="1">
    <source>
        <dbReference type="ARBA" id="ARBA00005531"/>
    </source>
</evidence>
<dbReference type="Pfam" id="PF00195">
    <property type="entry name" value="Chal_sti_synt_N"/>
    <property type="match status" value="1"/>
</dbReference>
<dbReference type="InterPro" id="IPR001099">
    <property type="entry name" value="Chalcone/stilbene_synt_N"/>
</dbReference>
<feature type="domain" description="Chalcone/stilbene synthase C-terminal" evidence="5">
    <location>
        <begin position="218"/>
        <end position="344"/>
    </location>
</feature>
<proteinExistence type="inferred from homology"/>
<feature type="active site" description="Acyl-thioester intermediate" evidence="3">
    <location>
        <position position="138"/>
    </location>
</feature>
<sequence>MVSAAISAFGTAFPPPLDQRAAWDEFFAEHYAGSRIAARLWTNSGVRTRHAAVDPRSESLALASTGARMRRFVDEAIPLGKSAVDASLAAAGLTPADVDAFTVVSCTGYATPGIDILLARDLGMPESVQRLNVGHMGCYAALPALATVADAAVARGQVGVMLCVELTSLHLQPPTDDLEQVVAHSLFSDGAAAIVVTPDAPGLELVDFVACTDAATAEEMRWDVTDLGFRMTLSPQVPVVLEANAARVTSGLLARQGLTIADVDHWAVHPGGPKIITSIAKALDLDEDAVTVSRDVLRDHGNCSSATILVVLDELVRQRTPTRGQHIVAMAFGPGLTLYMALLRVR</sequence>
<keyword evidence="6" id="KW-0012">Acyltransferase</keyword>
<dbReference type="Pfam" id="PF02797">
    <property type="entry name" value="Chal_sti_synt_C"/>
    <property type="match status" value="1"/>
</dbReference>
<dbReference type="EMBL" id="CADCTF010000018">
    <property type="protein sequence ID" value="CAA9217017.1"/>
    <property type="molecule type" value="Genomic_DNA"/>
</dbReference>
<dbReference type="EC" id="2.3.1.74" evidence="6"/>
<feature type="domain" description="Chalcone/stilbene synthase N-terminal" evidence="4">
    <location>
        <begin position="4"/>
        <end position="199"/>
    </location>
</feature>
<evidence type="ECO:0000259" key="5">
    <source>
        <dbReference type="Pfam" id="PF02797"/>
    </source>
</evidence>
<evidence type="ECO:0000256" key="2">
    <source>
        <dbReference type="ARBA" id="ARBA00022679"/>
    </source>
</evidence>
<protein>
    <submittedName>
        <fullName evidence="6">Naringenin-chalcone synthase</fullName>
        <ecNumber evidence="6">2.3.1.74</ecNumber>
    </submittedName>
</protein>
<organism evidence="6">
    <name type="scientific">uncultured Acidimicrobiales bacterium</name>
    <dbReference type="NCBI Taxonomy" id="310071"/>
    <lineage>
        <taxon>Bacteria</taxon>
        <taxon>Bacillati</taxon>
        <taxon>Actinomycetota</taxon>
        <taxon>Acidimicrobiia</taxon>
        <taxon>Acidimicrobiales</taxon>
        <taxon>environmental samples</taxon>
    </lineage>
</organism>
<dbReference type="Gene3D" id="3.40.47.10">
    <property type="match status" value="2"/>
</dbReference>
<evidence type="ECO:0000256" key="3">
    <source>
        <dbReference type="PIRSR" id="PIRSR000451-1"/>
    </source>
</evidence>
<dbReference type="InterPro" id="IPR012328">
    <property type="entry name" value="Chalcone/stilbene_synt_C"/>
</dbReference>
<dbReference type="SUPFAM" id="SSF53901">
    <property type="entry name" value="Thiolase-like"/>
    <property type="match status" value="1"/>
</dbReference>
<evidence type="ECO:0000259" key="4">
    <source>
        <dbReference type="Pfam" id="PF00195"/>
    </source>
</evidence>
<name>A0A6J4H8W4_9ACTN</name>
<dbReference type="AlphaFoldDB" id="A0A6J4H8W4"/>
<dbReference type="PIRSF" id="PIRSF000451">
    <property type="entry name" value="PKS_III"/>
    <property type="match status" value="1"/>
</dbReference>
<dbReference type="GO" id="GO:0030639">
    <property type="term" value="P:polyketide biosynthetic process"/>
    <property type="evidence" value="ECO:0007669"/>
    <property type="project" value="TreeGrafter"/>
</dbReference>
<dbReference type="InterPro" id="IPR016039">
    <property type="entry name" value="Thiolase-like"/>
</dbReference>
<dbReference type="GO" id="GO:0016210">
    <property type="term" value="F:naringenin-chalcone synthase activity"/>
    <property type="evidence" value="ECO:0007669"/>
    <property type="project" value="UniProtKB-EC"/>
</dbReference>
<reference evidence="6" key="1">
    <citation type="submission" date="2020-02" db="EMBL/GenBank/DDBJ databases">
        <authorList>
            <person name="Meier V. D."/>
        </authorList>
    </citation>
    <scope>NUCLEOTIDE SEQUENCE</scope>
    <source>
        <strain evidence="6">AVDCRST_MAG50</strain>
    </source>
</reference>
<evidence type="ECO:0000313" key="6">
    <source>
        <dbReference type="EMBL" id="CAA9217017.1"/>
    </source>
</evidence>
<dbReference type="InterPro" id="IPR011141">
    <property type="entry name" value="Polyketide_synthase_type-III"/>
</dbReference>
<dbReference type="PANTHER" id="PTHR11877">
    <property type="entry name" value="HYDROXYMETHYLGLUTARYL-COA SYNTHASE"/>
    <property type="match status" value="1"/>
</dbReference>